<dbReference type="InterPro" id="IPR052158">
    <property type="entry name" value="INH-QAR"/>
</dbReference>
<dbReference type="InterPro" id="IPR002818">
    <property type="entry name" value="DJ-1/PfpI"/>
</dbReference>
<dbReference type="Pfam" id="PF01965">
    <property type="entry name" value="DJ-1_PfpI"/>
    <property type="match status" value="1"/>
</dbReference>
<dbReference type="Proteomes" id="UP001521116">
    <property type="component" value="Unassembled WGS sequence"/>
</dbReference>
<sequence>MPRSFGLQETFALLTYLFLYAMAFGPATHARQLEGRYTNSTLPVNYGMLLFPAFQALDVFGPLDALNILSWNHPMNLALISTTLDPVSTAPGMAAVNVAGSNFSQSVVPTHTLADAPPLDVLLVPGGLGTRVPDLNATIGFVADVFPSLQYLITICTGAGLAARAGVLDGRNATTNKKAWVATTALRKQVNWIPEARWVVDEEEGEVKVWSSSGVSAGIDATLAWIGAVYGVETAKEVADGMEYEMWTDSHFDPFAELYNLTQKA</sequence>
<dbReference type="SUPFAM" id="SSF52317">
    <property type="entry name" value="Class I glutamine amidotransferase-like"/>
    <property type="match status" value="1"/>
</dbReference>
<accession>A0ABR3SWC9</accession>
<dbReference type="Gene3D" id="3.40.50.880">
    <property type="match status" value="1"/>
</dbReference>
<evidence type="ECO:0000313" key="2">
    <source>
        <dbReference type="EMBL" id="KAL1630534.1"/>
    </source>
</evidence>
<feature type="domain" description="DJ-1/PfpI" evidence="1">
    <location>
        <begin position="48"/>
        <end position="217"/>
    </location>
</feature>
<proteinExistence type="predicted"/>
<name>A0ABR3SWC9_9PEZI</name>
<evidence type="ECO:0000313" key="3">
    <source>
        <dbReference type="Proteomes" id="UP001521116"/>
    </source>
</evidence>
<keyword evidence="3" id="KW-1185">Reference proteome</keyword>
<gene>
    <name evidence="2" type="ORF">SLS56_004808</name>
</gene>
<dbReference type="CDD" id="cd03139">
    <property type="entry name" value="GATase1_PfpI_2"/>
    <property type="match status" value="1"/>
</dbReference>
<dbReference type="InterPro" id="IPR029062">
    <property type="entry name" value="Class_I_gatase-like"/>
</dbReference>
<organism evidence="2 3">
    <name type="scientific">Neofusicoccum ribis</name>
    <dbReference type="NCBI Taxonomy" id="45134"/>
    <lineage>
        <taxon>Eukaryota</taxon>
        <taxon>Fungi</taxon>
        <taxon>Dikarya</taxon>
        <taxon>Ascomycota</taxon>
        <taxon>Pezizomycotina</taxon>
        <taxon>Dothideomycetes</taxon>
        <taxon>Dothideomycetes incertae sedis</taxon>
        <taxon>Botryosphaeriales</taxon>
        <taxon>Botryosphaeriaceae</taxon>
        <taxon>Neofusicoccum</taxon>
    </lineage>
</organism>
<dbReference type="PANTHER" id="PTHR43130:SF15">
    <property type="entry name" value="THIJ_PFPI FAMILY PROTEIN (AFU_ORTHOLOGUE AFUA_5G14240)"/>
    <property type="match status" value="1"/>
</dbReference>
<reference evidence="2 3" key="1">
    <citation type="submission" date="2024-02" db="EMBL/GenBank/DDBJ databases">
        <title>De novo assembly and annotation of 12 fungi associated with fruit tree decline syndrome in Ontario, Canada.</title>
        <authorList>
            <person name="Sulman M."/>
            <person name="Ellouze W."/>
            <person name="Ilyukhin E."/>
        </authorList>
    </citation>
    <scope>NUCLEOTIDE SEQUENCE [LARGE SCALE GENOMIC DNA]</scope>
    <source>
        <strain evidence="2 3">M1-105</strain>
    </source>
</reference>
<dbReference type="PANTHER" id="PTHR43130">
    <property type="entry name" value="ARAC-FAMILY TRANSCRIPTIONAL REGULATOR"/>
    <property type="match status" value="1"/>
</dbReference>
<evidence type="ECO:0000259" key="1">
    <source>
        <dbReference type="Pfam" id="PF01965"/>
    </source>
</evidence>
<dbReference type="EMBL" id="JAJVDC020000045">
    <property type="protein sequence ID" value="KAL1630534.1"/>
    <property type="molecule type" value="Genomic_DNA"/>
</dbReference>
<comment type="caution">
    <text evidence="2">The sequence shown here is derived from an EMBL/GenBank/DDBJ whole genome shotgun (WGS) entry which is preliminary data.</text>
</comment>
<protein>
    <recommendedName>
        <fullName evidence="1">DJ-1/PfpI domain-containing protein</fullName>
    </recommendedName>
</protein>